<proteinExistence type="inferred from homology"/>
<comment type="caution">
    <text evidence="3">The sequence shown here is derived from an EMBL/GenBank/DDBJ whole genome shotgun (WGS) entry which is preliminary data.</text>
</comment>
<gene>
    <name evidence="3" type="ORF">IFM46972_02067</name>
</gene>
<accession>A0A8H3RJQ4</accession>
<feature type="domain" description="Glucose-methanol-choline oxidoreductase C-terminal" evidence="2">
    <location>
        <begin position="5"/>
        <end position="75"/>
    </location>
</feature>
<reference evidence="3 4" key="1">
    <citation type="submission" date="2020-01" db="EMBL/GenBank/DDBJ databases">
        <title>Draft genome sequence of Aspergillus udagawae IFM 46972.</title>
        <authorList>
            <person name="Takahashi H."/>
            <person name="Yaguchi T."/>
        </authorList>
    </citation>
    <scope>NUCLEOTIDE SEQUENCE [LARGE SCALE GENOMIC DNA]</scope>
    <source>
        <strain evidence="3 4">IFM 46972</strain>
    </source>
</reference>
<dbReference type="InterPro" id="IPR036188">
    <property type="entry name" value="FAD/NAD-bd_sf"/>
</dbReference>
<dbReference type="InterPro" id="IPR007867">
    <property type="entry name" value="GMC_OxRtase_C"/>
</dbReference>
<name>A0A8H3RJQ4_9EURO</name>
<dbReference type="InterPro" id="IPR012132">
    <property type="entry name" value="GMC_OxRdtase"/>
</dbReference>
<dbReference type="EMBL" id="BLKC01000010">
    <property type="protein sequence ID" value="GFF27443.1"/>
    <property type="molecule type" value="Genomic_DNA"/>
</dbReference>
<dbReference type="AlphaFoldDB" id="A0A8H3RJQ4"/>
<organism evidence="3 4">
    <name type="scientific">Aspergillus udagawae</name>
    <dbReference type="NCBI Taxonomy" id="91492"/>
    <lineage>
        <taxon>Eukaryota</taxon>
        <taxon>Fungi</taxon>
        <taxon>Dikarya</taxon>
        <taxon>Ascomycota</taxon>
        <taxon>Pezizomycotina</taxon>
        <taxon>Eurotiomycetes</taxon>
        <taxon>Eurotiomycetidae</taxon>
        <taxon>Eurotiales</taxon>
        <taxon>Aspergillaceae</taxon>
        <taxon>Aspergillus</taxon>
        <taxon>Aspergillus subgen. Fumigati</taxon>
    </lineage>
</organism>
<dbReference type="SUPFAM" id="SSF51905">
    <property type="entry name" value="FAD/NAD(P)-binding domain"/>
    <property type="match status" value="1"/>
</dbReference>
<evidence type="ECO:0000313" key="4">
    <source>
        <dbReference type="Proteomes" id="UP000465221"/>
    </source>
</evidence>
<dbReference type="Gene3D" id="3.30.560.10">
    <property type="entry name" value="Glucose Oxidase, domain 3"/>
    <property type="match status" value="1"/>
</dbReference>
<dbReference type="Gene3D" id="3.50.50.60">
    <property type="entry name" value="FAD/NAD(P)-binding domain"/>
    <property type="match status" value="1"/>
</dbReference>
<dbReference type="GO" id="GO:0016614">
    <property type="term" value="F:oxidoreductase activity, acting on CH-OH group of donors"/>
    <property type="evidence" value="ECO:0007669"/>
    <property type="project" value="InterPro"/>
</dbReference>
<evidence type="ECO:0000256" key="1">
    <source>
        <dbReference type="ARBA" id="ARBA00010790"/>
    </source>
</evidence>
<evidence type="ECO:0000259" key="2">
    <source>
        <dbReference type="Pfam" id="PF05199"/>
    </source>
</evidence>
<dbReference type="PANTHER" id="PTHR11552">
    <property type="entry name" value="GLUCOSE-METHANOL-CHOLINE GMC OXIDOREDUCTASE"/>
    <property type="match status" value="1"/>
</dbReference>
<dbReference type="PANTHER" id="PTHR11552:SF134">
    <property type="entry name" value="GLUCOSE-METHANOL-CHOLINE OXIDOREDUCTASE N-TERMINAL DOMAIN-CONTAINING PROTEIN"/>
    <property type="match status" value="1"/>
</dbReference>
<comment type="similarity">
    <text evidence="1">Belongs to the GMC oxidoreductase family.</text>
</comment>
<sequence>MVVPASESDDDLLECWKNLLSSVWHMMGTGKMGRPGDAKAAVDSRFRVFGIKNLRVADMSVVPFPLSTHLQVPAYNRGVDGGI</sequence>
<dbReference type="Proteomes" id="UP000465221">
    <property type="component" value="Unassembled WGS sequence"/>
</dbReference>
<evidence type="ECO:0000313" key="3">
    <source>
        <dbReference type="EMBL" id="GFF27443.1"/>
    </source>
</evidence>
<protein>
    <recommendedName>
        <fullName evidence="2">Glucose-methanol-choline oxidoreductase C-terminal domain-containing protein</fullName>
    </recommendedName>
</protein>
<dbReference type="Pfam" id="PF05199">
    <property type="entry name" value="GMC_oxred_C"/>
    <property type="match status" value="1"/>
</dbReference>
<dbReference type="GO" id="GO:0050660">
    <property type="term" value="F:flavin adenine dinucleotide binding"/>
    <property type="evidence" value="ECO:0007669"/>
    <property type="project" value="InterPro"/>
</dbReference>